<evidence type="ECO:0000313" key="2">
    <source>
        <dbReference type="Proteomes" id="UP001328107"/>
    </source>
</evidence>
<accession>A0AAN5CZ18</accession>
<sequence>MVDCIYKGEDSMDAFIVLLWMEREMLDMGRVRETRRMHFHLPRPTQILMERPNGRGWTQLIRGRVEERVSRGELRVVSDVEVGTDLCQLPSTRHVHPMSHCFHHSGGKEDCLAGQEFQSIQD</sequence>
<proteinExistence type="predicted"/>
<keyword evidence="2" id="KW-1185">Reference proteome</keyword>
<name>A0AAN5CZ18_9BILA</name>
<dbReference type="AlphaFoldDB" id="A0AAN5CZ18"/>
<comment type="caution">
    <text evidence="1">The sequence shown here is derived from an EMBL/GenBank/DDBJ whole genome shotgun (WGS) entry which is preliminary data.</text>
</comment>
<dbReference type="Proteomes" id="UP001328107">
    <property type="component" value="Unassembled WGS sequence"/>
</dbReference>
<evidence type="ECO:0000313" key="1">
    <source>
        <dbReference type="EMBL" id="GMR53366.1"/>
    </source>
</evidence>
<organism evidence="1 2">
    <name type="scientific">Pristionchus mayeri</name>
    <dbReference type="NCBI Taxonomy" id="1317129"/>
    <lineage>
        <taxon>Eukaryota</taxon>
        <taxon>Metazoa</taxon>
        <taxon>Ecdysozoa</taxon>
        <taxon>Nematoda</taxon>
        <taxon>Chromadorea</taxon>
        <taxon>Rhabditida</taxon>
        <taxon>Rhabditina</taxon>
        <taxon>Diplogasteromorpha</taxon>
        <taxon>Diplogasteroidea</taxon>
        <taxon>Neodiplogasteridae</taxon>
        <taxon>Pristionchus</taxon>
    </lineage>
</organism>
<gene>
    <name evidence="1" type="ORF">PMAYCL1PPCAC_23561</name>
</gene>
<reference evidence="2" key="1">
    <citation type="submission" date="2022-10" db="EMBL/GenBank/DDBJ databases">
        <title>Genome assembly of Pristionchus species.</title>
        <authorList>
            <person name="Yoshida K."/>
            <person name="Sommer R.J."/>
        </authorList>
    </citation>
    <scope>NUCLEOTIDE SEQUENCE [LARGE SCALE GENOMIC DNA]</scope>
    <source>
        <strain evidence="2">RS5460</strain>
    </source>
</reference>
<protein>
    <submittedName>
        <fullName evidence="1">Uncharacterized protein</fullName>
    </submittedName>
</protein>
<dbReference type="EMBL" id="BTRK01000005">
    <property type="protein sequence ID" value="GMR53366.1"/>
    <property type="molecule type" value="Genomic_DNA"/>
</dbReference>